<reference evidence="3" key="1">
    <citation type="journal article" date="2023" name="Commun. Biol.">
        <title>Genome analysis of Parmales, the sister group of diatoms, reveals the evolutionary specialization of diatoms from phago-mixotrophs to photoautotrophs.</title>
        <authorList>
            <person name="Ban H."/>
            <person name="Sato S."/>
            <person name="Yoshikawa S."/>
            <person name="Yamada K."/>
            <person name="Nakamura Y."/>
            <person name="Ichinomiya M."/>
            <person name="Sato N."/>
            <person name="Blanc-Mathieu R."/>
            <person name="Endo H."/>
            <person name="Kuwata A."/>
            <person name="Ogata H."/>
        </authorList>
    </citation>
    <scope>NUCLEOTIDE SEQUENCE [LARGE SCALE GENOMIC DNA]</scope>
    <source>
        <strain evidence="3">NIES 3701</strain>
    </source>
</reference>
<dbReference type="Proteomes" id="UP001165085">
    <property type="component" value="Unassembled WGS sequence"/>
</dbReference>
<comment type="caution">
    <text evidence="2">The sequence shown here is derived from an EMBL/GenBank/DDBJ whole genome shotgun (WGS) entry which is preliminary data.</text>
</comment>
<feature type="compositionally biased region" description="Acidic residues" evidence="1">
    <location>
        <begin position="123"/>
        <end position="154"/>
    </location>
</feature>
<name>A0A9W7B2S9_9STRA</name>
<evidence type="ECO:0000313" key="2">
    <source>
        <dbReference type="EMBL" id="GMH78535.1"/>
    </source>
</evidence>
<feature type="region of interest" description="Disordered" evidence="1">
    <location>
        <begin position="47"/>
        <end position="187"/>
    </location>
</feature>
<organism evidence="2 3">
    <name type="scientific">Triparma strigata</name>
    <dbReference type="NCBI Taxonomy" id="1606541"/>
    <lineage>
        <taxon>Eukaryota</taxon>
        <taxon>Sar</taxon>
        <taxon>Stramenopiles</taxon>
        <taxon>Ochrophyta</taxon>
        <taxon>Bolidophyceae</taxon>
        <taxon>Parmales</taxon>
        <taxon>Triparmaceae</taxon>
        <taxon>Triparma</taxon>
    </lineage>
</organism>
<sequence length="370" mass="40782">MKSALCSMLLLASPSPSSSSIRSLVISIRGGSSDSSEFESAVGFISSDDEEYGDRETYERQRGGHMVKPRDGYQGGIESTTREEIDHYSSDNWGETEPEEEMESVGFAPESDEPSMQPAAAADDQEEYFDYESAQEDEEDDDEIRFSEEQDSDNDSYATNNSNFSDDMSDVETPSSPPVSPISNAASSPKKATVQYMITSKMKQVLTQELGYTSSEVSSMKPDVAAVVIQRRLSRPQSGMPKPWYKDPTGELSASPKLPSFFRPFRSAFKLTVRAAPILVAGFAASHVRKNLKNDVVGELVKRTKGAVMGNKVVEGIVEDFKDVEDEVLDTGKIAKDVNKMMRDMDETWLDKIISAVLTKMSDLFSSSGF</sequence>
<dbReference type="EMBL" id="BRXY01000223">
    <property type="protein sequence ID" value="GMH78535.1"/>
    <property type="molecule type" value="Genomic_DNA"/>
</dbReference>
<dbReference type="AlphaFoldDB" id="A0A9W7B2S9"/>
<evidence type="ECO:0000313" key="3">
    <source>
        <dbReference type="Proteomes" id="UP001165085"/>
    </source>
</evidence>
<proteinExistence type="predicted"/>
<feature type="compositionally biased region" description="Basic and acidic residues" evidence="1">
    <location>
        <begin position="80"/>
        <end position="89"/>
    </location>
</feature>
<keyword evidence="3" id="KW-1185">Reference proteome</keyword>
<evidence type="ECO:0000256" key="1">
    <source>
        <dbReference type="SAM" id="MobiDB-lite"/>
    </source>
</evidence>
<feature type="compositionally biased region" description="Polar residues" evidence="1">
    <location>
        <begin position="155"/>
        <end position="166"/>
    </location>
</feature>
<dbReference type="OrthoDB" id="205308at2759"/>
<gene>
    <name evidence="2" type="ORF">TrST_g6513</name>
</gene>
<accession>A0A9W7B2S9</accession>
<protein>
    <submittedName>
        <fullName evidence="2">Uncharacterized protein</fullName>
    </submittedName>
</protein>
<feature type="compositionally biased region" description="Acidic residues" evidence="1">
    <location>
        <begin position="94"/>
        <end position="103"/>
    </location>
</feature>